<organism evidence="2">
    <name type="scientific">Candidatus Nitrotoga fabula</name>
    <dbReference type="NCBI Taxonomy" id="2182327"/>
    <lineage>
        <taxon>Bacteria</taxon>
        <taxon>Pseudomonadati</taxon>
        <taxon>Pseudomonadota</taxon>
        <taxon>Betaproteobacteria</taxon>
        <taxon>Nitrosomonadales</taxon>
        <taxon>Gallionellaceae</taxon>
        <taxon>Candidatus Nitrotoga</taxon>
    </lineage>
</organism>
<dbReference type="InterPro" id="IPR009078">
    <property type="entry name" value="Ferritin-like_SF"/>
</dbReference>
<name>A0A2X0SJZ4_9PROT</name>
<protein>
    <submittedName>
        <fullName evidence="2">Tat (Twin-arginine translocation) pathway signal sequence domain protein</fullName>
    </submittedName>
</protein>
<accession>A0A2X0SJZ4</accession>
<feature type="signal peptide" evidence="1">
    <location>
        <begin position="1"/>
        <end position="38"/>
    </location>
</feature>
<sequence>MKRKDIPLNNARRTALKAGFAASALAAISLTTVNSANAATGNDTRHDLAILNAALDLENQAIWAYGVAAGKLSDSKVGNVIKTLALRNQADHIQHRDIFISTINGLGGTPVKARENYDLSAYIQAKEGNLDSDANIAKLALALEVDAVLAYASAVRKLRTPNLIAAGLTILPDESAHAAAIRAVFGTLDPAIHAVPSGQLSKETRNQWILSV</sequence>
<dbReference type="AlphaFoldDB" id="A0A2X0SJZ4"/>
<feature type="chain" id="PRO_5016141785" evidence="1">
    <location>
        <begin position="39"/>
        <end position="212"/>
    </location>
</feature>
<proteinExistence type="predicted"/>
<dbReference type="PROSITE" id="PS51318">
    <property type="entry name" value="TAT"/>
    <property type="match status" value="1"/>
</dbReference>
<keyword evidence="1" id="KW-0732">Signal</keyword>
<dbReference type="InterPro" id="IPR012347">
    <property type="entry name" value="Ferritin-like"/>
</dbReference>
<dbReference type="Gene3D" id="1.20.1260.10">
    <property type="match status" value="1"/>
</dbReference>
<dbReference type="CDD" id="cd00657">
    <property type="entry name" value="Ferritin_like"/>
    <property type="match status" value="1"/>
</dbReference>
<evidence type="ECO:0000313" key="2">
    <source>
        <dbReference type="EMBL" id="SPS05245.1"/>
    </source>
</evidence>
<dbReference type="Pfam" id="PF13668">
    <property type="entry name" value="Ferritin_2"/>
    <property type="match status" value="1"/>
</dbReference>
<reference evidence="2" key="1">
    <citation type="submission" date="2018-05" db="EMBL/GenBank/DDBJ databases">
        <authorList>
            <person name="Lanie J.A."/>
            <person name="Ng W.-L."/>
            <person name="Kazmierczak K.M."/>
            <person name="Andrzejewski T.M."/>
            <person name="Davidsen T.M."/>
            <person name="Wayne K.J."/>
            <person name="Tettelin H."/>
            <person name="Glass J.I."/>
            <person name="Rusch D."/>
            <person name="Podicherti R."/>
            <person name="Tsui H.-C.T."/>
            <person name="Winkler M.E."/>
        </authorList>
    </citation>
    <scope>NUCLEOTIDE SEQUENCE</scope>
    <source>
        <strain evidence="2">KNB</strain>
    </source>
</reference>
<evidence type="ECO:0000256" key="1">
    <source>
        <dbReference type="SAM" id="SignalP"/>
    </source>
</evidence>
<gene>
    <name evidence="2" type="ORF">NITFAB_0834</name>
</gene>
<dbReference type="EMBL" id="LS423452">
    <property type="protein sequence ID" value="SPS05245.1"/>
    <property type="molecule type" value="Genomic_DNA"/>
</dbReference>
<dbReference type="InterPro" id="IPR006311">
    <property type="entry name" value="TAT_signal"/>
</dbReference>
<dbReference type="SUPFAM" id="SSF47240">
    <property type="entry name" value="Ferritin-like"/>
    <property type="match status" value="1"/>
</dbReference>